<dbReference type="PRINTS" id="PR00081">
    <property type="entry name" value="GDHRDH"/>
</dbReference>
<name>A0ABT0FX87_9ACTN</name>
<comment type="similarity">
    <text evidence="1">Belongs to the short-chain dehydrogenases/reductases (SDR) family.</text>
</comment>
<dbReference type="PANTHER" id="PTHR24320">
    <property type="entry name" value="RETINOL DEHYDROGENASE"/>
    <property type="match status" value="1"/>
</dbReference>
<comment type="caution">
    <text evidence="3">The sequence shown here is derived from an EMBL/GenBank/DDBJ whole genome shotgun (WGS) entry which is preliminary data.</text>
</comment>
<dbReference type="InterPro" id="IPR002347">
    <property type="entry name" value="SDR_fam"/>
</dbReference>
<protein>
    <submittedName>
        <fullName evidence="3">SDR family NAD(P)-dependent oxidoreductase</fullName>
    </submittedName>
</protein>
<dbReference type="EMBL" id="JAKRKC020000001">
    <property type="protein sequence ID" value="MCK2216964.1"/>
    <property type="molecule type" value="Genomic_DNA"/>
</dbReference>
<keyword evidence="4" id="KW-1185">Reference proteome</keyword>
<dbReference type="RefSeq" id="WP_242380256.1">
    <property type="nucleotide sequence ID" value="NZ_JAKRKC020000001.1"/>
</dbReference>
<dbReference type="Proteomes" id="UP001317259">
    <property type="component" value="Unassembled WGS sequence"/>
</dbReference>
<dbReference type="Pfam" id="PF00106">
    <property type="entry name" value="adh_short"/>
    <property type="match status" value="1"/>
</dbReference>
<proteinExistence type="inferred from homology"/>
<reference evidence="3 4" key="1">
    <citation type="submission" date="2022-04" db="EMBL/GenBank/DDBJ databases">
        <title>Genome draft of Actinomadura sp. ATCC 31491.</title>
        <authorList>
            <person name="Shi X."/>
            <person name="Du Y."/>
        </authorList>
    </citation>
    <scope>NUCLEOTIDE SEQUENCE [LARGE SCALE GENOMIC DNA]</scope>
    <source>
        <strain evidence="3 4">ATCC 31491</strain>
    </source>
</reference>
<evidence type="ECO:0000256" key="1">
    <source>
        <dbReference type="ARBA" id="ARBA00006484"/>
    </source>
</evidence>
<sequence length="263" mass="28111">MTSLAVVTGGNRGIGRAVCARLAADGYKVLLVSRDAERGRRAAAEIAGDVECVPGDLTTMASVRRLAEELRGRSPRLDVLVHNAGLWPSRRVLTGDGVEESFAVNHLAPFLLNHLLADRLGRVVQVTAGLYVKGRAEPGRTCVGADFSAMRTYADTKLCNLLTVPLFAERWREAGITIDAVHPGVIRTGLGDRGGPLGWLLKAVKRSWGTPEEGAAPVAALARGTGSGRYFDQDREVPLQGPAVDRELAGRVWAEAEELTAAR</sequence>
<organism evidence="3 4">
    <name type="scientific">Actinomadura luzonensis</name>
    <dbReference type="NCBI Taxonomy" id="2805427"/>
    <lineage>
        <taxon>Bacteria</taxon>
        <taxon>Bacillati</taxon>
        <taxon>Actinomycetota</taxon>
        <taxon>Actinomycetes</taxon>
        <taxon>Streptosporangiales</taxon>
        <taxon>Thermomonosporaceae</taxon>
        <taxon>Actinomadura</taxon>
    </lineage>
</organism>
<keyword evidence="2" id="KW-0560">Oxidoreductase</keyword>
<dbReference type="PANTHER" id="PTHR24320:SF148">
    <property type="entry name" value="NAD(P)-BINDING ROSSMANN-FOLD SUPERFAMILY PROTEIN"/>
    <property type="match status" value="1"/>
</dbReference>
<dbReference type="Gene3D" id="3.40.50.720">
    <property type="entry name" value="NAD(P)-binding Rossmann-like Domain"/>
    <property type="match status" value="1"/>
</dbReference>
<gene>
    <name evidence="3" type="ORF">MF672_024685</name>
</gene>
<accession>A0ABT0FX87</accession>
<evidence type="ECO:0000313" key="4">
    <source>
        <dbReference type="Proteomes" id="UP001317259"/>
    </source>
</evidence>
<dbReference type="InterPro" id="IPR036291">
    <property type="entry name" value="NAD(P)-bd_dom_sf"/>
</dbReference>
<dbReference type="SUPFAM" id="SSF51735">
    <property type="entry name" value="NAD(P)-binding Rossmann-fold domains"/>
    <property type="match status" value="1"/>
</dbReference>
<evidence type="ECO:0000313" key="3">
    <source>
        <dbReference type="EMBL" id="MCK2216964.1"/>
    </source>
</evidence>
<evidence type="ECO:0000256" key="2">
    <source>
        <dbReference type="ARBA" id="ARBA00023002"/>
    </source>
</evidence>